<keyword evidence="10" id="KW-0812">Transmembrane</keyword>
<evidence type="ECO:0000256" key="1">
    <source>
        <dbReference type="ARBA" id="ARBA00002494"/>
    </source>
</evidence>
<evidence type="ECO:0000256" key="7">
    <source>
        <dbReference type="ARBA" id="ARBA00023157"/>
    </source>
</evidence>
<keyword evidence="3" id="KW-0001">2Fe-2S</keyword>
<keyword evidence="4" id="KW-0479">Metal-binding</keyword>
<dbReference type="SUPFAM" id="SSF50022">
    <property type="entry name" value="ISP domain"/>
    <property type="match status" value="1"/>
</dbReference>
<dbReference type="InterPro" id="IPR017941">
    <property type="entry name" value="Rieske_2Fe-2S"/>
</dbReference>
<dbReference type="InterPro" id="IPR036922">
    <property type="entry name" value="Rieske_2Fe-2S_sf"/>
</dbReference>
<comment type="cofactor">
    <cofactor evidence="9">
        <name>[2Fe-2S] cluster</name>
        <dbReference type="ChEBI" id="CHEBI:190135"/>
    </cofactor>
</comment>
<gene>
    <name evidence="12" type="ORF">ACFQBT_08670</name>
</gene>
<evidence type="ECO:0000256" key="5">
    <source>
        <dbReference type="ARBA" id="ARBA00023004"/>
    </source>
</evidence>
<dbReference type="Pfam" id="PF00355">
    <property type="entry name" value="Rieske"/>
    <property type="match status" value="1"/>
</dbReference>
<keyword evidence="7" id="KW-1015">Disulfide bond</keyword>
<evidence type="ECO:0000313" key="12">
    <source>
        <dbReference type="EMBL" id="MFC6713890.1"/>
    </source>
</evidence>
<dbReference type="PRINTS" id="PR00162">
    <property type="entry name" value="RIESKE"/>
</dbReference>
<accession>A0ABW2ASN1</accession>
<comment type="function">
    <text evidence="1">Iron-sulfur subunit of the cytochrome bc1 complex, an essential component of the respiratory electron transport chain required for ATP synthesis. The bc1 complex catalyzes the oxidation of menaquinol and the reduction of cytochrome c in the respiratory chain. The bc1 complex operates through a Q-cycle mechanism that couples electron transfer to generation of the proton gradient that drives ATP synthesis.</text>
</comment>
<dbReference type="PROSITE" id="PS51296">
    <property type="entry name" value="RIESKE"/>
    <property type="match status" value="1"/>
</dbReference>
<keyword evidence="5" id="KW-0408">Iron</keyword>
<dbReference type="RefSeq" id="WP_377821987.1">
    <property type="nucleotide sequence ID" value="NZ_JBHSWJ010000002.1"/>
</dbReference>
<evidence type="ECO:0000256" key="6">
    <source>
        <dbReference type="ARBA" id="ARBA00023014"/>
    </source>
</evidence>
<dbReference type="PANTHER" id="PTHR10134">
    <property type="entry name" value="CYTOCHROME B-C1 COMPLEX SUBUNIT RIESKE, MITOCHONDRIAL"/>
    <property type="match status" value="1"/>
</dbReference>
<dbReference type="Gene3D" id="2.102.10.10">
    <property type="entry name" value="Rieske [2Fe-2S] iron-sulphur domain"/>
    <property type="match status" value="1"/>
</dbReference>
<evidence type="ECO:0000256" key="9">
    <source>
        <dbReference type="ARBA" id="ARBA00034078"/>
    </source>
</evidence>
<dbReference type="CDD" id="cd03467">
    <property type="entry name" value="Rieske"/>
    <property type="match status" value="1"/>
</dbReference>
<proteinExistence type="predicted"/>
<feature type="transmembrane region" description="Helical" evidence="10">
    <location>
        <begin position="20"/>
        <end position="40"/>
    </location>
</feature>
<dbReference type="Proteomes" id="UP001596356">
    <property type="component" value="Unassembled WGS sequence"/>
</dbReference>
<evidence type="ECO:0000256" key="4">
    <source>
        <dbReference type="ARBA" id="ARBA00022723"/>
    </source>
</evidence>
<evidence type="ECO:0000256" key="3">
    <source>
        <dbReference type="ARBA" id="ARBA00022714"/>
    </source>
</evidence>
<evidence type="ECO:0000313" key="13">
    <source>
        <dbReference type="Proteomes" id="UP001596356"/>
    </source>
</evidence>
<reference evidence="13" key="1">
    <citation type="journal article" date="2019" name="Int. J. Syst. Evol. Microbiol.">
        <title>The Global Catalogue of Microorganisms (GCM) 10K type strain sequencing project: providing services to taxonomists for standard genome sequencing and annotation.</title>
        <authorList>
            <consortium name="The Broad Institute Genomics Platform"/>
            <consortium name="The Broad Institute Genome Sequencing Center for Infectious Disease"/>
            <person name="Wu L."/>
            <person name="Ma J."/>
        </authorList>
    </citation>
    <scope>NUCLEOTIDE SEQUENCE [LARGE SCALE GENOMIC DNA]</scope>
    <source>
        <strain evidence="13">NBRC 106593</strain>
    </source>
</reference>
<comment type="caution">
    <text evidence="12">The sequence shown here is derived from an EMBL/GenBank/DDBJ whole genome shotgun (WGS) entry which is preliminary data.</text>
</comment>
<keyword evidence="13" id="KW-1185">Reference proteome</keyword>
<evidence type="ECO:0000256" key="10">
    <source>
        <dbReference type="SAM" id="Phobius"/>
    </source>
</evidence>
<evidence type="ECO:0000259" key="11">
    <source>
        <dbReference type="PROSITE" id="PS51296"/>
    </source>
</evidence>
<dbReference type="InterPro" id="IPR005805">
    <property type="entry name" value="Rieske_Fe-S_prot_C"/>
</dbReference>
<evidence type="ECO:0000256" key="2">
    <source>
        <dbReference type="ARBA" id="ARBA00015816"/>
    </source>
</evidence>
<feature type="domain" description="Rieske" evidence="11">
    <location>
        <begin position="79"/>
        <end position="170"/>
    </location>
</feature>
<dbReference type="InterPro" id="IPR014349">
    <property type="entry name" value="Rieske_Fe-S_prot"/>
</dbReference>
<protein>
    <recommendedName>
        <fullName evidence="2">Cytochrome bc1 complex Rieske iron-sulfur subunit</fullName>
    </recommendedName>
    <alternativeName>
        <fullName evidence="8">Cytochrome bc1 reductase complex subunit QcrA</fullName>
    </alternativeName>
</protein>
<dbReference type="EMBL" id="JBHSWJ010000002">
    <property type="protein sequence ID" value="MFC6713890.1"/>
    <property type="molecule type" value="Genomic_DNA"/>
</dbReference>
<name>A0ABW2ASN1_9MICO</name>
<sequence length="171" mass="16729">MNPDKNVQRTMQQLVADRRAILRSAGLGGSAVAATVALAACGQSSDTDTPAAAATTDSGTSAAAGTSTSAAASGAGAAKATVATSKVPVGGGVILEEKYVVTQPTSGAYKAFTAICTHQGCPVTSVEDGVIKCPCHGSEFSISDGSVTEGPATEALASYTATVDGSDVRVS</sequence>
<keyword evidence="6" id="KW-0411">Iron-sulfur</keyword>
<evidence type="ECO:0000256" key="8">
    <source>
        <dbReference type="ARBA" id="ARBA00029586"/>
    </source>
</evidence>
<keyword evidence="10" id="KW-0472">Membrane</keyword>
<keyword evidence="10" id="KW-1133">Transmembrane helix</keyword>
<organism evidence="12 13">
    <name type="scientific">Branchiibius cervicis</name>
    <dbReference type="NCBI Taxonomy" id="908252"/>
    <lineage>
        <taxon>Bacteria</taxon>
        <taxon>Bacillati</taxon>
        <taxon>Actinomycetota</taxon>
        <taxon>Actinomycetes</taxon>
        <taxon>Micrococcales</taxon>
        <taxon>Dermacoccaceae</taxon>
        <taxon>Branchiibius</taxon>
    </lineage>
</organism>